<evidence type="ECO:0000313" key="4">
    <source>
        <dbReference type="EMBL" id="EQD31518.1"/>
    </source>
</evidence>
<reference evidence="4" key="1">
    <citation type="submission" date="2013-08" db="EMBL/GenBank/DDBJ databases">
        <authorList>
            <person name="Mendez C."/>
            <person name="Richter M."/>
            <person name="Ferrer M."/>
            <person name="Sanchez J."/>
        </authorList>
    </citation>
    <scope>NUCLEOTIDE SEQUENCE</scope>
</reference>
<proteinExistence type="inferred from homology"/>
<dbReference type="InterPro" id="IPR001816">
    <property type="entry name" value="Transl_elong_EFTs/EF1B"/>
</dbReference>
<protein>
    <submittedName>
        <fullName evidence="4">Translation elongation factor Ts</fullName>
    </submittedName>
</protein>
<dbReference type="InterPro" id="IPR036402">
    <property type="entry name" value="EF-Ts_dimer_sf"/>
</dbReference>
<dbReference type="HAMAP" id="MF_00050">
    <property type="entry name" value="EF_Ts"/>
    <property type="match status" value="1"/>
</dbReference>
<dbReference type="GO" id="GO:0070125">
    <property type="term" value="P:mitochondrial translational elongation"/>
    <property type="evidence" value="ECO:0007669"/>
    <property type="project" value="TreeGrafter"/>
</dbReference>
<dbReference type="Gene3D" id="3.30.479.20">
    <property type="entry name" value="Elongation factor Ts, dimerisation domain"/>
    <property type="match status" value="2"/>
</dbReference>
<dbReference type="EMBL" id="AUZX01014683">
    <property type="protein sequence ID" value="EQD31518.1"/>
    <property type="molecule type" value="Genomic_DNA"/>
</dbReference>
<evidence type="ECO:0000256" key="1">
    <source>
        <dbReference type="ARBA" id="ARBA00022768"/>
    </source>
</evidence>
<dbReference type="SUPFAM" id="SSF54713">
    <property type="entry name" value="Elongation factor Ts (EF-Ts), dimerisation domain"/>
    <property type="match status" value="2"/>
</dbReference>
<feature type="non-terminal residue" evidence="4">
    <location>
        <position position="161"/>
    </location>
</feature>
<dbReference type="GO" id="GO:0003746">
    <property type="term" value="F:translation elongation factor activity"/>
    <property type="evidence" value="ECO:0007669"/>
    <property type="project" value="UniProtKB-KW"/>
</dbReference>
<dbReference type="PANTHER" id="PTHR11741:SF0">
    <property type="entry name" value="ELONGATION FACTOR TS, MITOCHONDRIAL"/>
    <property type="match status" value="1"/>
</dbReference>
<dbReference type="PANTHER" id="PTHR11741">
    <property type="entry name" value="ELONGATION FACTOR TS"/>
    <property type="match status" value="1"/>
</dbReference>
<dbReference type="Pfam" id="PF00889">
    <property type="entry name" value="EF_TS"/>
    <property type="match status" value="1"/>
</dbReference>
<comment type="caution">
    <text evidence="4">The sequence shown here is derived from an EMBL/GenBank/DDBJ whole genome shotgun (WGS) entry which is preliminary data.</text>
</comment>
<dbReference type="InterPro" id="IPR014039">
    <property type="entry name" value="Transl_elong_EFTs/EF1B_dimer"/>
</dbReference>
<gene>
    <name evidence="4" type="ORF">B1A_19899</name>
</gene>
<evidence type="ECO:0000256" key="2">
    <source>
        <dbReference type="ARBA" id="ARBA00022917"/>
    </source>
</evidence>
<feature type="domain" description="Translation elongation factor EFTs/EF1B dimerisation" evidence="3">
    <location>
        <begin position="2"/>
        <end position="161"/>
    </location>
</feature>
<dbReference type="AlphaFoldDB" id="T0YEG4"/>
<keyword evidence="2" id="KW-0648">Protein biosynthesis</keyword>
<organism evidence="4">
    <name type="scientific">mine drainage metagenome</name>
    <dbReference type="NCBI Taxonomy" id="410659"/>
    <lineage>
        <taxon>unclassified sequences</taxon>
        <taxon>metagenomes</taxon>
        <taxon>ecological metagenomes</taxon>
    </lineage>
</organism>
<dbReference type="GO" id="GO:0005739">
    <property type="term" value="C:mitochondrion"/>
    <property type="evidence" value="ECO:0007669"/>
    <property type="project" value="GOC"/>
</dbReference>
<sequence length="161" mass="16820">LGVLLRLGCQTDFVARNDGFQKLLHNLVELTFSNSVTTPAQLGELTYPDGSGRNVSTVIKELVGGAIKENMAVTGLARFHTTTGQVGMYIHHNSKVGTLVQVDGARGDAVGALLGEIAMHVTAGMPVVPMAISRDKVDAAIVAREKATAAESITGKPANIV</sequence>
<feature type="non-terminal residue" evidence="4">
    <location>
        <position position="1"/>
    </location>
</feature>
<evidence type="ECO:0000259" key="3">
    <source>
        <dbReference type="Pfam" id="PF00889"/>
    </source>
</evidence>
<reference evidence="4" key="2">
    <citation type="journal article" date="2014" name="ISME J.">
        <title>Microbial stratification in low pH oxic and suboxic macroscopic growths along an acid mine drainage.</title>
        <authorList>
            <person name="Mendez-Garcia C."/>
            <person name="Mesa V."/>
            <person name="Sprenger R.R."/>
            <person name="Richter M."/>
            <person name="Diez M.S."/>
            <person name="Solano J."/>
            <person name="Bargiela R."/>
            <person name="Golyshina O.V."/>
            <person name="Manteca A."/>
            <person name="Ramos J.L."/>
            <person name="Gallego J.R."/>
            <person name="Llorente I."/>
            <person name="Martins Dos Santos V.A."/>
            <person name="Jensen O.N."/>
            <person name="Pelaez A.I."/>
            <person name="Sanchez J."/>
            <person name="Ferrer M."/>
        </authorList>
    </citation>
    <scope>NUCLEOTIDE SEQUENCE</scope>
</reference>
<accession>T0YEG4</accession>
<keyword evidence="1 4" id="KW-0251">Elongation factor</keyword>
<name>T0YEG4_9ZZZZ</name>